<proteinExistence type="predicted"/>
<gene>
    <name evidence="1" type="ORF">LTR32_003898</name>
</gene>
<protein>
    <submittedName>
        <fullName evidence="1">Uncharacterized protein</fullName>
    </submittedName>
</protein>
<keyword evidence="2" id="KW-1185">Reference proteome</keyword>
<organism evidence="1 2">
    <name type="scientific">Rachicladosporium monterosium</name>
    <dbReference type="NCBI Taxonomy" id="1507873"/>
    <lineage>
        <taxon>Eukaryota</taxon>
        <taxon>Fungi</taxon>
        <taxon>Dikarya</taxon>
        <taxon>Ascomycota</taxon>
        <taxon>Pezizomycotina</taxon>
        <taxon>Dothideomycetes</taxon>
        <taxon>Dothideomycetidae</taxon>
        <taxon>Cladosporiales</taxon>
        <taxon>Cladosporiaceae</taxon>
        <taxon>Rachicladosporium</taxon>
    </lineage>
</organism>
<reference evidence="1 2" key="1">
    <citation type="submission" date="2023-08" db="EMBL/GenBank/DDBJ databases">
        <title>Black Yeasts Isolated from many extreme environments.</title>
        <authorList>
            <person name="Coleine C."/>
            <person name="Stajich J.E."/>
            <person name="Selbmann L."/>
        </authorList>
    </citation>
    <scope>NUCLEOTIDE SEQUENCE [LARGE SCALE GENOMIC DNA]</scope>
    <source>
        <strain evidence="1 2">CCFEE 5386</strain>
    </source>
</reference>
<sequence length="82" mass="8721">MALALVNSLSYGSGEEAQSIWSAMGEQKNVTALEAEGDDINPFALPQDLETKEGITALDNAFGGPAAGPHQARRWLARSYTL</sequence>
<evidence type="ECO:0000313" key="1">
    <source>
        <dbReference type="EMBL" id="KAK5144105.1"/>
    </source>
</evidence>
<dbReference type="Proteomes" id="UP001308179">
    <property type="component" value="Unassembled WGS sequence"/>
</dbReference>
<evidence type="ECO:0000313" key="2">
    <source>
        <dbReference type="Proteomes" id="UP001308179"/>
    </source>
</evidence>
<comment type="caution">
    <text evidence="1">The sequence shown here is derived from an EMBL/GenBank/DDBJ whole genome shotgun (WGS) entry which is preliminary data.</text>
</comment>
<dbReference type="EMBL" id="JAVRRR010000252">
    <property type="protein sequence ID" value="KAK5144105.1"/>
    <property type="molecule type" value="Genomic_DNA"/>
</dbReference>
<accession>A0ABR0L644</accession>
<name>A0ABR0L644_9PEZI</name>